<reference evidence="2" key="1">
    <citation type="submission" date="2016-10" db="EMBL/GenBank/DDBJ databases">
        <title>Sequence of Gallionella enrichment culture.</title>
        <authorList>
            <person name="Poehlein A."/>
            <person name="Muehling M."/>
            <person name="Daniel R."/>
        </authorList>
    </citation>
    <scope>NUCLEOTIDE SEQUENCE</scope>
</reference>
<proteinExistence type="predicted"/>
<feature type="region of interest" description="Disordered" evidence="1">
    <location>
        <begin position="1"/>
        <end position="32"/>
    </location>
</feature>
<gene>
    <name evidence="2" type="ORF">GALL_518080</name>
</gene>
<feature type="compositionally biased region" description="Polar residues" evidence="1">
    <location>
        <begin position="12"/>
        <end position="24"/>
    </location>
</feature>
<name>A0A1J5PMU8_9ZZZZ</name>
<comment type="caution">
    <text evidence="2">The sequence shown here is derived from an EMBL/GenBank/DDBJ whole genome shotgun (WGS) entry which is preliminary data.</text>
</comment>
<sequence>MYFPSIHAPPRGSNTAFSSSTTKEISPPRRNTAEIIRVRATVQAKCSMFLELMNTSNGRRCPAITMSFTVM</sequence>
<dbReference type="AlphaFoldDB" id="A0A1J5PMU8"/>
<evidence type="ECO:0000313" key="2">
    <source>
        <dbReference type="EMBL" id="OIQ66619.1"/>
    </source>
</evidence>
<organism evidence="2">
    <name type="scientific">mine drainage metagenome</name>
    <dbReference type="NCBI Taxonomy" id="410659"/>
    <lineage>
        <taxon>unclassified sequences</taxon>
        <taxon>metagenomes</taxon>
        <taxon>ecological metagenomes</taxon>
    </lineage>
</organism>
<dbReference type="EMBL" id="MLJW01006476">
    <property type="protein sequence ID" value="OIQ66619.1"/>
    <property type="molecule type" value="Genomic_DNA"/>
</dbReference>
<protein>
    <submittedName>
        <fullName evidence="2">Uncharacterized protein</fullName>
    </submittedName>
</protein>
<accession>A0A1J5PMU8</accession>
<evidence type="ECO:0000256" key="1">
    <source>
        <dbReference type="SAM" id="MobiDB-lite"/>
    </source>
</evidence>